<sequence length="484" mass="55143">MPVSDVPYVALSYVWGNAKSTKLTSGNMEQLKKPRSLSLGSHAVIVPQTIRDAMHLTKDLELRYLWVDCFCIIQDDPSLGLYLDQMHCIYHNAFVTIVVANKDNADGGLTGYETSSAGRILPGDLIAYPNYVLGIESPRTTKAQLPWDSRGWTLQEGFFSRRALVVSDRVTLICLQDSMEEGMDFGYELNTFMTKRMIRLRQSICRSSSTSKSWLRYSELVRRFAFRDFSYEADVAKAFLGITSYFTRPDENGTTLTTEILYGHPVHTSMQSLLWRSEGHALRKRNIPLRQDGSPTVPTWSWMAWQHNNLSDSRWGVDLWRHRPGRIAFDAPTVSIAECGIYLQTHKMDNETCSEEKCLERIMPEYPDPYLYIGAQRGQFNVTQHVFDGRSFMCLSARGDDDRSIIGQAFFDNQPSQLSPGRVVTFDFVGIHAEMDFNKVLQVEALCIKPAYDRPGVFERLGVATIRKDKWDLVAQFDENIVLG</sequence>
<dbReference type="PANTHER" id="PTHR33112:SF16">
    <property type="entry name" value="HETEROKARYON INCOMPATIBILITY DOMAIN-CONTAINING PROTEIN"/>
    <property type="match status" value="1"/>
</dbReference>
<dbReference type="VEuPathDB" id="FungiDB:CC77DRAFT_697384"/>
<protein>
    <recommendedName>
        <fullName evidence="1">Heterokaryon incompatibility domain-containing protein</fullName>
    </recommendedName>
</protein>
<evidence type="ECO:0000313" key="2">
    <source>
        <dbReference type="EMBL" id="RYN70977.1"/>
    </source>
</evidence>
<dbReference type="Proteomes" id="UP000291422">
    <property type="component" value="Unassembled WGS sequence"/>
</dbReference>
<evidence type="ECO:0000313" key="3">
    <source>
        <dbReference type="Proteomes" id="UP000291422"/>
    </source>
</evidence>
<gene>
    <name evidence="2" type="ORF">AA0117_g10018</name>
</gene>
<reference evidence="3" key="1">
    <citation type="journal article" date="2019" name="bioRxiv">
        <title>Genomics, evolutionary history and diagnostics of the Alternaria alternata species group including apple and Asian pear pathotypes.</title>
        <authorList>
            <person name="Armitage A.D."/>
            <person name="Cockerton H.M."/>
            <person name="Sreenivasaprasad S."/>
            <person name="Woodhall J.W."/>
            <person name="Lane C.R."/>
            <person name="Harrison R.J."/>
            <person name="Clarkson J.P."/>
        </authorList>
    </citation>
    <scope>NUCLEOTIDE SEQUENCE [LARGE SCALE GENOMIC DNA]</scope>
    <source>
        <strain evidence="3">FERA 1177</strain>
    </source>
</reference>
<accession>A0A4V1WQM8</accession>
<dbReference type="AlphaFoldDB" id="A0A4V1WQM8"/>
<name>A0A4V1WQM8_ALTAL</name>
<feature type="domain" description="Heterokaryon incompatibility" evidence="1">
    <location>
        <begin position="8"/>
        <end position="156"/>
    </location>
</feature>
<dbReference type="Pfam" id="PF06985">
    <property type="entry name" value="HET"/>
    <property type="match status" value="1"/>
</dbReference>
<organism evidence="2 3">
    <name type="scientific">Alternaria alternata</name>
    <name type="common">Alternaria rot fungus</name>
    <name type="synonym">Torula alternata</name>
    <dbReference type="NCBI Taxonomy" id="5599"/>
    <lineage>
        <taxon>Eukaryota</taxon>
        <taxon>Fungi</taxon>
        <taxon>Dikarya</taxon>
        <taxon>Ascomycota</taxon>
        <taxon>Pezizomycotina</taxon>
        <taxon>Dothideomycetes</taxon>
        <taxon>Pleosporomycetidae</taxon>
        <taxon>Pleosporales</taxon>
        <taxon>Pleosporineae</taxon>
        <taxon>Pleosporaceae</taxon>
        <taxon>Alternaria</taxon>
        <taxon>Alternaria sect. Alternaria</taxon>
        <taxon>Alternaria alternata complex</taxon>
    </lineage>
</organism>
<evidence type="ECO:0000259" key="1">
    <source>
        <dbReference type="Pfam" id="PF06985"/>
    </source>
</evidence>
<dbReference type="EMBL" id="PDXD01000036">
    <property type="protein sequence ID" value="RYN70977.1"/>
    <property type="molecule type" value="Genomic_DNA"/>
</dbReference>
<dbReference type="PANTHER" id="PTHR33112">
    <property type="entry name" value="DOMAIN PROTEIN, PUTATIVE-RELATED"/>
    <property type="match status" value="1"/>
</dbReference>
<proteinExistence type="predicted"/>
<dbReference type="InterPro" id="IPR010730">
    <property type="entry name" value="HET"/>
</dbReference>
<comment type="caution">
    <text evidence="2">The sequence shown here is derived from an EMBL/GenBank/DDBJ whole genome shotgun (WGS) entry which is preliminary data.</text>
</comment>